<name>A0A5E4QFC1_9NEOP</name>
<reference evidence="1 2" key="1">
    <citation type="submission" date="2017-07" db="EMBL/GenBank/DDBJ databases">
        <authorList>
            <person name="Talla V."/>
            <person name="Backstrom N."/>
        </authorList>
    </citation>
    <scope>NUCLEOTIDE SEQUENCE [LARGE SCALE GENOMIC DNA]</scope>
</reference>
<dbReference type="EMBL" id="FZQP02002968">
    <property type="protein sequence ID" value="VVC96965.1"/>
    <property type="molecule type" value="Genomic_DNA"/>
</dbReference>
<dbReference type="AlphaFoldDB" id="A0A5E4QFC1"/>
<evidence type="ECO:0000313" key="1">
    <source>
        <dbReference type="EMBL" id="VVC96965.1"/>
    </source>
</evidence>
<keyword evidence="2" id="KW-1185">Reference proteome</keyword>
<gene>
    <name evidence="1" type="ORF">LSINAPIS_LOCUS8355</name>
</gene>
<proteinExistence type="predicted"/>
<protein>
    <submittedName>
        <fullName evidence="1">Uncharacterized protein</fullName>
    </submittedName>
</protein>
<dbReference type="Proteomes" id="UP000324832">
    <property type="component" value="Unassembled WGS sequence"/>
</dbReference>
<sequence length="94" mass="10540">METIKAPTIADTSKKAYKLSKRLGRGIPTITSAYGNICSCNRAKAIVFCRGCGYHCQGRIKLKCQQHPHVTFLFDIAQCPKCYTSVYLDEHRQG</sequence>
<evidence type="ECO:0000313" key="2">
    <source>
        <dbReference type="Proteomes" id="UP000324832"/>
    </source>
</evidence>
<organism evidence="1 2">
    <name type="scientific">Leptidea sinapis</name>
    <dbReference type="NCBI Taxonomy" id="189913"/>
    <lineage>
        <taxon>Eukaryota</taxon>
        <taxon>Metazoa</taxon>
        <taxon>Ecdysozoa</taxon>
        <taxon>Arthropoda</taxon>
        <taxon>Hexapoda</taxon>
        <taxon>Insecta</taxon>
        <taxon>Pterygota</taxon>
        <taxon>Neoptera</taxon>
        <taxon>Endopterygota</taxon>
        <taxon>Lepidoptera</taxon>
        <taxon>Glossata</taxon>
        <taxon>Ditrysia</taxon>
        <taxon>Papilionoidea</taxon>
        <taxon>Pieridae</taxon>
        <taxon>Dismorphiinae</taxon>
        <taxon>Leptidea</taxon>
    </lineage>
</organism>
<accession>A0A5E4QFC1</accession>